<dbReference type="RefSeq" id="WP_146157013.1">
    <property type="nucleotide sequence ID" value="NZ_JAERMS010000014.1"/>
</dbReference>
<comment type="caution">
    <text evidence="2">The sequence shown here is derived from an EMBL/GenBank/DDBJ whole genome shotgun (WGS) entry which is preliminary data.</text>
</comment>
<dbReference type="Proteomes" id="UP000664265">
    <property type="component" value="Unassembled WGS sequence"/>
</dbReference>
<sequence>MRFFRIFLLMSLLSVSLSATAALSANEAQARRIFDKTYSMVFGPQGCMLSYNVNIIGLYKTTGTIWYKGKKQKFIEKRYASWCDGHSFYRVDTKKRTIELHDPNSPNRDKYASKFAFHADNYTYHVKGRKQYYEITLDAKDGVSGYIKHVKALIDGRTYAPVSLKIKVAFFWTTIKISNLRSGGIDDSMFSFPRQQFAGYEFIDKRAE</sequence>
<proteinExistence type="predicted"/>
<feature type="signal peptide" evidence="1">
    <location>
        <begin position="1"/>
        <end position="21"/>
    </location>
</feature>
<reference evidence="2 3" key="1">
    <citation type="submission" date="2021-01" db="EMBL/GenBank/DDBJ databases">
        <title>Prevotella A2931 sp. nov.</title>
        <authorList>
            <person name="Buhl M."/>
            <person name="Oberhettinger P."/>
        </authorList>
    </citation>
    <scope>NUCLEOTIDE SEQUENCE [LARGE SCALE GENOMIC DNA]</scope>
    <source>
        <strain evidence="2 3">A2931</strain>
    </source>
</reference>
<gene>
    <name evidence="2" type="ORF">JHU38_06235</name>
</gene>
<evidence type="ECO:0000313" key="2">
    <source>
        <dbReference type="EMBL" id="MBO1363375.1"/>
    </source>
</evidence>
<keyword evidence="1" id="KW-0732">Signal</keyword>
<evidence type="ECO:0000313" key="3">
    <source>
        <dbReference type="Proteomes" id="UP000664265"/>
    </source>
</evidence>
<accession>A0ABS3M5C4</accession>
<evidence type="ECO:0000256" key="1">
    <source>
        <dbReference type="SAM" id="SignalP"/>
    </source>
</evidence>
<dbReference type="EMBL" id="JAERMS010000014">
    <property type="protein sequence ID" value="MBO1363375.1"/>
    <property type="molecule type" value="Genomic_DNA"/>
</dbReference>
<dbReference type="Gene3D" id="2.50.20.10">
    <property type="entry name" value="Lipoprotein localisation LolA/LolB/LppX"/>
    <property type="match status" value="1"/>
</dbReference>
<organism evidence="2 3">
    <name type="scientific">Prevotella illustrans</name>
    <dbReference type="NCBI Taxonomy" id="2800387"/>
    <lineage>
        <taxon>Bacteria</taxon>
        <taxon>Pseudomonadati</taxon>
        <taxon>Bacteroidota</taxon>
        <taxon>Bacteroidia</taxon>
        <taxon>Bacteroidales</taxon>
        <taxon>Prevotellaceae</taxon>
        <taxon>Prevotella</taxon>
    </lineage>
</organism>
<evidence type="ECO:0008006" key="4">
    <source>
        <dbReference type="Google" id="ProtNLM"/>
    </source>
</evidence>
<feature type="chain" id="PRO_5046621212" description="DUF3108 domain-containing protein" evidence="1">
    <location>
        <begin position="22"/>
        <end position="208"/>
    </location>
</feature>
<protein>
    <recommendedName>
        <fullName evidence="4">DUF3108 domain-containing protein</fullName>
    </recommendedName>
</protein>
<name>A0ABS3M5C4_9BACT</name>
<keyword evidence="3" id="KW-1185">Reference proteome</keyword>